<proteinExistence type="predicted"/>
<dbReference type="KEGG" id="ptes:JQU52_03365"/>
<evidence type="ECO:0000313" key="4">
    <source>
        <dbReference type="Proteomes" id="UP000653156"/>
    </source>
</evidence>
<dbReference type="EMBL" id="CP069798">
    <property type="protein sequence ID" value="QRQ82459.1"/>
    <property type="molecule type" value="Genomic_DNA"/>
</dbReference>
<dbReference type="RefSeq" id="WP_230339741.1">
    <property type="nucleotide sequence ID" value="NZ_CP069798.1"/>
</dbReference>
<dbReference type="AlphaFoldDB" id="A0A892ZNP6"/>
<feature type="region of interest" description="Disordered" evidence="1">
    <location>
        <begin position="80"/>
        <end position="149"/>
    </location>
</feature>
<evidence type="ECO:0000313" key="3">
    <source>
        <dbReference type="EMBL" id="QRQ82459.1"/>
    </source>
</evidence>
<organism evidence="3 4">
    <name type="scientific">Paralysiella testudinis</name>
    <dbReference type="NCBI Taxonomy" id="2809020"/>
    <lineage>
        <taxon>Bacteria</taxon>
        <taxon>Pseudomonadati</taxon>
        <taxon>Pseudomonadota</taxon>
        <taxon>Betaproteobacteria</taxon>
        <taxon>Neisseriales</taxon>
        <taxon>Neisseriaceae</taxon>
        <taxon>Paralysiella</taxon>
    </lineage>
</organism>
<evidence type="ECO:0008006" key="5">
    <source>
        <dbReference type="Google" id="ProtNLM"/>
    </source>
</evidence>
<feature type="compositionally biased region" description="Basic and acidic residues" evidence="1">
    <location>
        <begin position="119"/>
        <end position="131"/>
    </location>
</feature>
<gene>
    <name evidence="3" type="ORF">JQU52_03365</name>
</gene>
<keyword evidence="4" id="KW-1185">Reference proteome</keyword>
<feature type="signal peptide" evidence="2">
    <location>
        <begin position="1"/>
        <end position="19"/>
    </location>
</feature>
<reference evidence="3" key="1">
    <citation type="submission" date="2021-02" db="EMBL/GenBank/DDBJ databases">
        <title>Neisseriaceae sp. 26B isolated from the cloaca of a Common Toad-headed Turtle (Mesoclemmys nasuta).</title>
        <authorList>
            <person name="Spergser J."/>
            <person name="Busse H.-J."/>
        </authorList>
    </citation>
    <scope>NUCLEOTIDE SEQUENCE</scope>
    <source>
        <strain evidence="3">26B</strain>
    </source>
</reference>
<accession>A0A892ZNP6</accession>
<evidence type="ECO:0000256" key="1">
    <source>
        <dbReference type="SAM" id="MobiDB-lite"/>
    </source>
</evidence>
<feature type="chain" id="PRO_5034366428" description="DUF4124 domain-containing protein" evidence="2">
    <location>
        <begin position="20"/>
        <end position="169"/>
    </location>
</feature>
<dbReference type="Proteomes" id="UP000653156">
    <property type="component" value="Chromosome"/>
</dbReference>
<protein>
    <recommendedName>
        <fullName evidence="5">DUF4124 domain-containing protein</fullName>
    </recommendedName>
</protein>
<evidence type="ECO:0000256" key="2">
    <source>
        <dbReference type="SAM" id="SignalP"/>
    </source>
</evidence>
<name>A0A892ZNP6_9NEIS</name>
<keyword evidence="2" id="KW-0732">Signal</keyword>
<sequence length="169" mass="18193">MKPIMFAGVAMLAAPWLVAQTPAYVCPDASGAAVYASEPSSVECQPAQALGATQDKAAQQLWQAGALPAMDDVRVLPRQSAPPLQIRLRRTAPKAAPAPARVAPPPKPLTPKQLIQRDIAAEQRALSREKQQLQQAQQQGNTARIPALRQTVADREANIRALQQELGRQ</sequence>